<sequence>MSEKSILFVSLGSLGDVLPLLSLAVTVGHTLLPLRISFATHPNLIDQLGNFDLPIKVHFISIGPALLGPIVQKQEKIAQRKAELKDLSKSALQLSPDMIIFSTFCTEAWHLGETLSIPSIAVTLFPLDTGKDTATDVEQSTNSLKSELQRHVPELLEELEKELSSKVSWTDVDIWMSRLFSEEHGVFRDQLNLPPLVFLDDEEKVCLPSKTPVLLAYDTELVSKIQPNVIEDETYIFCGVWPCIFADYAATMHIANIILHIKPETSAGNIPSEDTLFDLLVSIDVAKNNGKNLVYIGFGSMDYVDHRLSEPKFIERLISSLNEALAQTNSFGVWLVSKENKAIYSTYTKLALHETPLHIYMYVGSIPHDFLIFTMQYGSECIVECIEQPSFEECLKQQSLITVLKNFGLDENHTSFRSVIAINHGGAGTVARFLRLATAQVVVPFLFDQFTWAQSLHVSDLAPEPLPAQILENHIICRYPISITAALWRLRIIRALSHTQSSHYCSVAQEISVRGMTGLHKAAKFVSNAIMSSTNVK</sequence>
<dbReference type="OrthoDB" id="5835829at2759"/>
<dbReference type="InterPro" id="IPR050426">
    <property type="entry name" value="Glycosyltransferase_28"/>
</dbReference>
<proteinExistence type="predicted"/>
<reference evidence="1" key="1">
    <citation type="submission" date="2020-12" db="EMBL/GenBank/DDBJ databases">
        <title>Metabolic potential, ecology and presence of endohyphal bacteria is reflected in genomic diversity of Mucoromycotina.</title>
        <authorList>
            <person name="Muszewska A."/>
            <person name="Okrasinska A."/>
            <person name="Steczkiewicz K."/>
            <person name="Drgas O."/>
            <person name="Orlowska M."/>
            <person name="Perlinska-Lenart U."/>
            <person name="Aleksandrzak-Piekarczyk T."/>
            <person name="Szatraj K."/>
            <person name="Zielenkiewicz U."/>
            <person name="Pilsyk S."/>
            <person name="Malc E."/>
            <person name="Mieczkowski P."/>
            <person name="Kruszewska J.S."/>
            <person name="Biernat P."/>
            <person name="Pawlowska J."/>
        </authorList>
    </citation>
    <scope>NUCLEOTIDE SEQUENCE</scope>
    <source>
        <strain evidence="1">WA0000067209</strain>
    </source>
</reference>
<dbReference type="Proteomes" id="UP000654370">
    <property type="component" value="Unassembled WGS sequence"/>
</dbReference>
<evidence type="ECO:0000313" key="1">
    <source>
        <dbReference type="EMBL" id="KAG2172403.1"/>
    </source>
</evidence>
<organism evidence="1 2">
    <name type="scientific">Mortierella isabellina</name>
    <name type="common">Filamentous fungus</name>
    <name type="synonym">Umbelopsis isabellina</name>
    <dbReference type="NCBI Taxonomy" id="91625"/>
    <lineage>
        <taxon>Eukaryota</taxon>
        <taxon>Fungi</taxon>
        <taxon>Fungi incertae sedis</taxon>
        <taxon>Mucoromycota</taxon>
        <taxon>Mucoromycotina</taxon>
        <taxon>Umbelopsidomycetes</taxon>
        <taxon>Umbelopsidales</taxon>
        <taxon>Umbelopsidaceae</taxon>
        <taxon>Umbelopsis</taxon>
    </lineage>
</organism>
<dbReference type="SUPFAM" id="SSF53756">
    <property type="entry name" value="UDP-Glycosyltransferase/glycogen phosphorylase"/>
    <property type="match status" value="2"/>
</dbReference>
<evidence type="ECO:0000313" key="2">
    <source>
        <dbReference type="Proteomes" id="UP000654370"/>
    </source>
</evidence>
<dbReference type="PANTHER" id="PTHR48050:SF11">
    <property type="entry name" value="GLYCOSYLTRANSFERASE"/>
    <property type="match status" value="1"/>
</dbReference>
<dbReference type="AlphaFoldDB" id="A0A8H7UA42"/>
<accession>A0A8H7UA42</accession>
<gene>
    <name evidence="1" type="ORF">INT43_004945</name>
</gene>
<dbReference type="Gene3D" id="3.40.50.2000">
    <property type="entry name" value="Glycogen Phosphorylase B"/>
    <property type="match status" value="2"/>
</dbReference>
<comment type="caution">
    <text evidence="1">The sequence shown here is derived from an EMBL/GenBank/DDBJ whole genome shotgun (WGS) entry which is preliminary data.</text>
</comment>
<dbReference type="EMBL" id="JAEPQZ010000017">
    <property type="protein sequence ID" value="KAG2172403.1"/>
    <property type="molecule type" value="Genomic_DNA"/>
</dbReference>
<name>A0A8H7UA42_MORIS</name>
<dbReference type="PANTHER" id="PTHR48050">
    <property type="entry name" value="STEROL 3-BETA-GLUCOSYLTRANSFERASE"/>
    <property type="match status" value="1"/>
</dbReference>
<protein>
    <submittedName>
        <fullName evidence="1">Uncharacterized protein</fullName>
    </submittedName>
</protein>
<keyword evidence="2" id="KW-1185">Reference proteome</keyword>